<gene>
    <name evidence="4" type="ORF">PARMNEM_LOCUS10893</name>
</gene>
<evidence type="ECO:0000256" key="3">
    <source>
        <dbReference type="SAM" id="SignalP"/>
    </source>
</evidence>
<protein>
    <submittedName>
        <fullName evidence="4">Uncharacterized protein</fullName>
    </submittedName>
</protein>
<proteinExistence type="predicted"/>
<name>A0AAV1L6G4_9NEOP</name>
<reference evidence="4 5" key="1">
    <citation type="submission" date="2023-11" db="EMBL/GenBank/DDBJ databases">
        <authorList>
            <person name="Hedman E."/>
            <person name="Englund M."/>
            <person name="Stromberg M."/>
            <person name="Nyberg Akerstrom W."/>
            <person name="Nylinder S."/>
            <person name="Jareborg N."/>
            <person name="Kallberg Y."/>
            <person name="Kronander E."/>
        </authorList>
    </citation>
    <scope>NUCLEOTIDE SEQUENCE [LARGE SCALE GENOMIC DNA]</scope>
</reference>
<feature type="region of interest" description="Disordered" evidence="2">
    <location>
        <begin position="25"/>
        <end position="44"/>
    </location>
</feature>
<dbReference type="InterPro" id="IPR036728">
    <property type="entry name" value="PBP_GOBP_sf"/>
</dbReference>
<feature type="compositionally biased region" description="Low complexity" evidence="2">
    <location>
        <begin position="29"/>
        <end position="43"/>
    </location>
</feature>
<dbReference type="SUPFAM" id="SSF47565">
    <property type="entry name" value="Insect pheromone/odorant-binding proteins"/>
    <property type="match status" value="1"/>
</dbReference>
<dbReference type="PANTHER" id="PTHR11857">
    <property type="entry name" value="ODORANT BINDING PROTEIN-RELATED"/>
    <property type="match status" value="1"/>
</dbReference>
<dbReference type="CDD" id="cd23992">
    <property type="entry name" value="PBP_GOBP"/>
    <property type="match status" value="1"/>
</dbReference>
<dbReference type="InterPro" id="IPR006170">
    <property type="entry name" value="PBP/GOBP"/>
</dbReference>
<dbReference type="GO" id="GO:0005615">
    <property type="term" value="C:extracellular space"/>
    <property type="evidence" value="ECO:0007669"/>
    <property type="project" value="TreeGrafter"/>
</dbReference>
<accession>A0AAV1L6G4</accession>
<keyword evidence="5" id="KW-1185">Reference proteome</keyword>
<feature type="chain" id="PRO_5043785313" evidence="3">
    <location>
        <begin position="21"/>
        <end position="168"/>
    </location>
</feature>
<dbReference type="GO" id="GO:0007608">
    <property type="term" value="P:sensory perception of smell"/>
    <property type="evidence" value="ECO:0007669"/>
    <property type="project" value="TreeGrafter"/>
</dbReference>
<sequence length="168" mass="19078">MSKTMLVCVLVLLTFSFIKCKKPKPNVATTKDISSTTTVTPTSKEQDERNIIYMTDIMKDCNETFRIEMSYLEQLNNSGSFPDETDRTPKCYIRCVLETSGVATEDGQFDPALAALLVADVRGGGDTNELEEFATRCSERKETCKCERSYQFIKCLMEKEVEKFEKSK</sequence>
<dbReference type="AlphaFoldDB" id="A0AAV1L6G4"/>
<dbReference type="GO" id="GO:0005549">
    <property type="term" value="F:odorant binding"/>
    <property type="evidence" value="ECO:0007669"/>
    <property type="project" value="InterPro"/>
</dbReference>
<dbReference type="EMBL" id="CAVLGL010000085">
    <property type="protein sequence ID" value="CAK1590549.1"/>
    <property type="molecule type" value="Genomic_DNA"/>
</dbReference>
<organism evidence="4 5">
    <name type="scientific">Parnassius mnemosyne</name>
    <name type="common">clouded apollo</name>
    <dbReference type="NCBI Taxonomy" id="213953"/>
    <lineage>
        <taxon>Eukaryota</taxon>
        <taxon>Metazoa</taxon>
        <taxon>Ecdysozoa</taxon>
        <taxon>Arthropoda</taxon>
        <taxon>Hexapoda</taxon>
        <taxon>Insecta</taxon>
        <taxon>Pterygota</taxon>
        <taxon>Neoptera</taxon>
        <taxon>Endopterygota</taxon>
        <taxon>Lepidoptera</taxon>
        <taxon>Glossata</taxon>
        <taxon>Ditrysia</taxon>
        <taxon>Papilionoidea</taxon>
        <taxon>Papilionidae</taxon>
        <taxon>Parnassiinae</taxon>
        <taxon>Parnassini</taxon>
        <taxon>Parnassius</taxon>
        <taxon>Driopa</taxon>
    </lineage>
</organism>
<dbReference type="Gene3D" id="1.10.238.20">
    <property type="entry name" value="Pheromone/general odorant binding protein domain"/>
    <property type="match status" value="1"/>
</dbReference>
<dbReference type="Proteomes" id="UP001314205">
    <property type="component" value="Unassembled WGS sequence"/>
</dbReference>
<evidence type="ECO:0000256" key="2">
    <source>
        <dbReference type="SAM" id="MobiDB-lite"/>
    </source>
</evidence>
<keyword evidence="1 3" id="KW-0732">Signal</keyword>
<comment type="caution">
    <text evidence="4">The sequence shown here is derived from an EMBL/GenBank/DDBJ whole genome shotgun (WGS) entry which is preliminary data.</text>
</comment>
<dbReference type="SMART" id="SM00708">
    <property type="entry name" value="PhBP"/>
    <property type="match status" value="1"/>
</dbReference>
<dbReference type="Pfam" id="PF01395">
    <property type="entry name" value="PBP_GOBP"/>
    <property type="match status" value="1"/>
</dbReference>
<evidence type="ECO:0000313" key="4">
    <source>
        <dbReference type="EMBL" id="CAK1590549.1"/>
    </source>
</evidence>
<evidence type="ECO:0000256" key="1">
    <source>
        <dbReference type="ARBA" id="ARBA00022729"/>
    </source>
</evidence>
<evidence type="ECO:0000313" key="5">
    <source>
        <dbReference type="Proteomes" id="UP001314205"/>
    </source>
</evidence>
<feature type="signal peptide" evidence="3">
    <location>
        <begin position="1"/>
        <end position="20"/>
    </location>
</feature>